<gene>
    <name evidence="6" type="ORF">ACFQ1M_10900</name>
</gene>
<protein>
    <submittedName>
        <fullName evidence="6">T9SS type A sorting domain-containing protein</fullName>
    </submittedName>
</protein>
<evidence type="ECO:0000256" key="1">
    <source>
        <dbReference type="ARBA" id="ARBA00022729"/>
    </source>
</evidence>
<dbReference type="SUPFAM" id="SSF53474">
    <property type="entry name" value="alpha/beta-Hydrolases"/>
    <property type="match status" value="1"/>
</dbReference>
<dbReference type="Gene3D" id="3.40.50.1820">
    <property type="entry name" value="alpha/beta hydrolase"/>
    <property type="match status" value="1"/>
</dbReference>
<dbReference type="InterPro" id="IPR029058">
    <property type="entry name" value="AB_hydrolase_fold"/>
</dbReference>
<dbReference type="InterPro" id="IPR007751">
    <property type="entry name" value="DUF676_lipase-like"/>
</dbReference>
<evidence type="ECO:0000256" key="2">
    <source>
        <dbReference type="SAM" id="MobiDB-lite"/>
    </source>
</evidence>
<sequence>MKKLLSFSLLLCCFAISFSQIEIEDRSLGNIDEMIENLDKSRLNSGILLNRSGNFSSLERFNSEIKDDPVTYDYFKQALLDLHIASNRSQFISAKMLKDDLSRNTSADDIVDFGIISADYEVLNYNPEDEQAGGLRLKKGKFEQSKDKPPFLSHTSLIVSPLKEAAKGSVITFRFSARFWFNNSMKEVKSFSADFGDGIPHSIIENGKIVKSEVKQKYDQTGEKIIRLSAILSDGSQRHFNTKIYVISESDASLMSDSRVTGKIENGFKVADPNQAFQGYEDSQETNAIRGRIDYRIHFRTNQGIDPKLRKPVIIIDGFDPEDKRRIEDSDCENDPDCAQHYVNCGTYRPERHRSIRELMQPTDGGQNLIPRLRGLGYDVVIVNHPKYQSGGRTIDGGADFIERNALALTRLIRDLNVRVQANGYNEELVIVGPSMGGQISRYALAYMEKKYQQTGQSQWQHKTRLWISVDSPHLGANIPLGLQAVINQMYSSGVEAAEDFVEKQLGSPAAKQQLIEQYHTLPIGPFNTPLPVDTHLNARTVSQGYSYSRGAPSFIRFYNNLFNNGLSGSKGYPQNLRKIALVNGAMNNSKRFSNPYTGYVNDKYAYNGEKTLELKAFQNPFNTHIGSIETYFLPGTGNRSKISRFKKAFNDKSIYMTNNNSRGNMDNVSGGWFNGQEELHYGAACTYPPNAQGSFWTSFSDAFDNIIEGILTLLGGADWETRKLKETHSFISSFSAIGHSSPDRSWDQALNRNLVCSNLTPFDSYFGHEKNTQHTSFNAQSVNWLLAELAGNEQEPYFPVDPNVLEGPELLCSYSTTTYSVDMGTNGCALPGAVSSWRASYNLQVIGSTGNSISVKRRATGHGEGWIKGTFSNGATFTKKFWVGHATVDQMVFENGFDGEYYFCTSHNGNRYEFFPKLPDSRYQFRLRKYPNLNVVYTSPYYNGNLGTLSYTPSPGWYLFEVRRTNSCGTSQWYGEEVEFVDCSNGNGGGEGEGSDTGEMKSDMKEYSVHPNPSSGHFTITKNNAKDTGDISTYVLYDMYQKVVLEGSVESMTNVRTSKLVKGIYILKIVSDRREETHKIVLN</sequence>
<evidence type="ECO:0000313" key="6">
    <source>
        <dbReference type="EMBL" id="MFD0862712.1"/>
    </source>
</evidence>
<feature type="compositionally biased region" description="Basic and acidic residues" evidence="2">
    <location>
        <begin position="999"/>
        <end position="1009"/>
    </location>
</feature>
<evidence type="ECO:0000259" key="5">
    <source>
        <dbReference type="Pfam" id="PF18962"/>
    </source>
</evidence>
<evidence type="ECO:0000256" key="3">
    <source>
        <dbReference type="SAM" id="SignalP"/>
    </source>
</evidence>
<dbReference type="InterPro" id="IPR026444">
    <property type="entry name" value="Secre_tail"/>
</dbReference>
<comment type="caution">
    <text evidence="6">The sequence shown here is derived from an EMBL/GenBank/DDBJ whole genome shotgun (WGS) entry which is preliminary data.</text>
</comment>
<keyword evidence="1 3" id="KW-0732">Signal</keyword>
<feature type="signal peptide" evidence="3">
    <location>
        <begin position="1"/>
        <end position="19"/>
    </location>
</feature>
<feature type="chain" id="PRO_5046046962" evidence="3">
    <location>
        <begin position="20"/>
        <end position="1084"/>
    </location>
</feature>
<feature type="region of interest" description="Disordered" evidence="2">
    <location>
        <begin position="986"/>
        <end position="1022"/>
    </location>
</feature>
<feature type="domain" description="DUF676" evidence="4">
    <location>
        <begin position="422"/>
        <end position="478"/>
    </location>
</feature>
<accession>A0ABW3D0Q4</accession>
<feature type="domain" description="Secretion system C-terminal sorting" evidence="5">
    <location>
        <begin position="1010"/>
        <end position="1082"/>
    </location>
</feature>
<evidence type="ECO:0000313" key="7">
    <source>
        <dbReference type="Proteomes" id="UP001596978"/>
    </source>
</evidence>
<keyword evidence="7" id="KW-1185">Reference proteome</keyword>
<proteinExistence type="predicted"/>
<dbReference type="NCBIfam" id="TIGR04183">
    <property type="entry name" value="Por_Secre_tail"/>
    <property type="match status" value="1"/>
</dbReference>
<reference evidence="7" key="1">
    <citation type="journal article" date="2019" name="Int. J. Syst. Evol. Microbiol.">
        <title>The Global Catalogue of Microorganisms (GCM) 10K type strain sequencing project: providing services to taxonomists for standard genome sequencing and annotation.</title>
        <authorList>
            <consortium name="The Broad Institute Genomics Platform"/>
            <consortium name="The Broad Institute Genome Sequencing Center for Infectious Disease"/>
            <person name="Wu L."/>
            <person name="Ma J."/>
        </authorList>
    </citation>
    <scope>NUCLEOTIDE SEQUENCE [LARGE SCALE GENOMIC DNA]</scope>
    <source>
        <strain evidence="7">CCUG 62952</strain>
    </source>
</reference>
<dbReference type="RefSeq" id="WP_386408095.1">
    <property type="nucleotide sequence ID" value="NZ_JBHTJH010000010.1"/>
</dbReference>
<organism evidence="6 7">
    <name type="scientific">Sungkyunkwania multivorans</name>
    <dbReference type="NCBI Taxonomy" id="1173618"/>
    <lineage>
        <taxon>Bacteria</taxon>
        <taxon>Pseudomonadati</taxon>
        <taxon>Bacteroidota</taxon>
        <taxon>Flavobacteriia</taxon>
        <taxon>Flavobacteriales</taxon>
        <taxon>Flavobacteriaceae</taxon>
        <taxon>Sungkyunkwania</taxon>
    </lineage>
</organism>
<dbReference type="EMBL" id="JBHTJH010000010">
    <property type="protein sequence ID" value="MFD0862712.1"/>
    <property type="molecule type" value="Genomic_DNA"/>
</dbReference>
<feature type="compositionally biased region" description="Polar residues" evidence="2">
    <location>
        <begin position="1012"/>
        <end position="1022"/>
    </location>
</feature>
<evidence type="ECO:0000259" key="4">
    <source>
        <dbReference type="Pfam" id="PF05057"/>
    </source>
</evidence>
<dbReference type="Proteomes" id="UP001596978">
    <property type="component" value="Unassembled WGS sequence"/>
</dbReference>
<name>A0ABW3D0Q4_9FLAO</name>
<dbReference type="Pfam" id="PF05057">
    <property type="entry name" value="DUF676"/>
    <property type="match status" value="1"/>
</dbReference>
<dbReference type="Pfam" id="PF18962">
    <property type="entry name" value="Por_Secre_tail"/>
    <property type="match status" value="1"/>
</dbReference>